<organism evidence="1 2">
    <name type="scientific">Mycena sanguinolenta</name>
    <dbReference type="NCBI Taxonomy" id="230812"/>
    <lineage>
        <taxon>Eukaryota</taxon>
        <taxon>Fungi</taxon>
        <taxon>Dikarya</taxon>
        <taxon>Basidiomycota</taxon>
        <taxon>Agaricomycotina</taxon>
        <taxon>Agaricomycetes</taxon>
        <taxon>Agaricomycetidae</taxon>
        <taxon>Agaricales</taxon>
        <taxon>Marasmiineae</taxon>
        <taxon>Mycenaceae</taxon>
        <taxon>Mycena</taxon>
    </lineage>
</organism>
<keyword evidence="2" id="KW-1185">Reference proteome</keyword>
<dbReference type="AlphaFoldDB" id="A0A8H7D6Q3"/>
<reference evidence="1" key="1">
    <citation type="submission" date="2020-05" db="EMBL/GenBank/DDBJ databases">
        <title>Mycena genomes resolve the evolution of fungal bioluminescence.</title>
        <authorList>
            <person name="Tsai I.J."/>
        </authorList>
    </citation>
    <scope>NUCLEOTIDE SEQUENCE</scope>
    <source>
        <strain evidence="1">160909Yilan</strain>
    </source>
</reference>
<dbReference type="OrthoDB" id="3145912at2759"/>
<name>A0A8H7D6Q3_9AGAR</name>
<accession>A0A8H7D6Q3</accession>
<dbReference type="EMBL" id="JACAZH010000007">
    <property type="protein sequence ID" value="KAF7364329.1"/>
    <property type="molecule type" value="Genomic_DNA"/>
</dbReference>
<sequence length="292" mass="32854">MQNMMTTGDELQPLLPAELEKEIFEVSALSDLRLIPNLVLVSKRVKIWLEPLLYRCLSISHEDFRNRHSEIVRMSSYEFVQILDTKTASFLRDHVHHLALTSLSDAAVECALSSCTGIRSLAIFQVEPNPTFLPLIQAVPLVRLSINIGQLCDPGTHFEPSTFLHLTHFEIFGTDARPSVCWAGDLSLLPALTHLLIYPSPEGIHKSTFRAILALCKSLEVLVRLVGDEQDVANYTDFGDDFRAVTLLTGKFLRNWEKGVLRGEDYWFLADAFVHGRRTGRIPASNYAIPPN</sequence>
<comment type="caution">
    <text evidence="1">The sequence shown here is derived from an EMBL/GenBank/DDBJ whole genome shotgun (WGS) entry which is preliminary data.</text>
</comment>
<gene>
    <name evidence="1" type="ORF">MSAN_01093100</name>
</gene>
<dbReference type="Proteomes" id="UP000623467">
    <property type="component" value="Unassembled WGS sequence"/>
</dbReference>
<evidence type="ECO:0000313" key="1">
    <source>
        <dbReference type="EMBL" id="KAF7364329.1"/>
    </source>
</evidence>
<proteinExistence type="predicted"/>
<evidence type="ECO:0000313" key="2">
    <source>
        <dbReference type="Proteomes" id="UP000623467"/>
    </source>
</evidence>
<protein>
    <submittedName>
        <fullName evidence="1">Uncharacterized protein</fullName>
    </submittedName>
</protein>